<dbReference type="EMBL" id="AGSI01000019">
    <property type="protein sequence ID" value="EIE19296.1"/>
    <property type="molecule type" value="Genomic_DNA"/>
</dbReference>
<name>I0YLM7_COCSC</name>
<sequence>MALGPRGGESEEPVEQPPKIEDARASLFRMLRENQELENELMRVRVGNQRAAGILAGPLPPPLPQQRESPPLGPGGEAPPLAVATAGRERPSADLHQPPPEPHPEPPKRPRLDND</sequence>
<proteinExistence type="predicted"/>
<evidence type="ECO:0000313" key="2">
    <source>
        <dbReference type="EMBL" id="EIE19296.1"/>
    </source>
</evidence>
<keyword evidence="3" id="KW-1185">Reference proteome</keyword>
<feature type="region of interest" description="Disordered" evidence="1">
    <location>
        <begin position="53"/>
        <end position="115"/>
    </location>
</feature>
<dbReference type="KEGG" id="csl:COCSUDRAFT_44655"/>
<evidence type="ECO:0000256" key="1">
    <source>
        <dbReference type="SAM" id="MobiDB-lite"/>
    </source>
</evidence>
<gene>
    <name evidence="2" type="ORF">COCSUDRAFT_44655</name>
</gene>
<organism evidence="2 3">
    <name type="scientific">Coccomyxa subellipsoidea (strain C-169)</name>
    <name type="common">Green microalga</name>
    <dbReference type="NCBI Taxonomy" id="574566"/>
    <lineage>
        <taxon>Eukaryota</taxon>
        <taxon>Viridiplantae</taxon>
        <taxon>Chlorophyta</taxon>
        <taxon>core chlorophytes</taxon>
        <taxon>Trebouxiophyceae</taxon>
        <taxon>Trebouxiophyceae incertae sedis</taxon>
        <taxon>Coccomyxaceae</taxon>
        <taxon>Coccomyxa</taxon>
        <taxon>Coccomyxa subellipsoidea</taxon>
    </lineage>
</organism>
<dbReference type="RefSeq" id="XP_005643840.1">
    <property type="nucleotide sequence ID" value="XM_005643783.1"/>
</dbReference>
<protein>
    <submittedName>
        <fullName evidence="2">Uncharacterized protein</fullName>
    </submittedName>
</protein>
<dbReference type="GeneID" id="17037236"/>
<comment type="caution">
    <text evidence="2">The sequence shown here is derived from an EMBL/GenBank/DDBJ whole genome shotgun (WGS) entry which is preliminary data.</text>
</comment>
<feature type="region of interest" description="Disordered" evidence="1">
    <location>
        <begin position="1"/>
        <end position="23"/>
    </location>
</feature>
<accession>I0YLM7</accession>
<evidence type="ECO:0000313" key="3">
    <source>
        <dbReference type="Proteomes" id="UP000007264"/>
    </source>
</evidence>
<feature type="compositionally biased region" description="Basic and acidic residues" evidence="1">
    <location>
        <begin position="102"/>
        <end position="115"/>
    </location>
</feature>
<dbReference type="Proteomes" id="UP000007264">
    <property type="component" value="Unassembled WGS sequence"/>
</dbReference>
<dbReference type="AlphaFoldDB" id="I0YLM7"/>
<reference evidence="2 3" key="1">
    <citation type="journal article" date="2012" name="Genome Biol.">
        <title>The genome of the polar eukaryotic microalga coccomyxa subellipsoidea reveals traits of cold adaptation.</title>
        <authorList>
            <person name="Blanc G."/>
            <person name="Agarkova I."/>
            <person name="Grimwood J."/>
            <person name="Kuo A."/>
            <person name="Brueggeman A."/>
            <person name="Dunigan D."/>
            <person name="Gurnon J."/>
            <person name="Ladunga I."/>
            <person name="Lindquist E."/>
            <person name="Lucas S."/>
            <person name="Pangilinan J."/>
            <person name="Proschold T."/>
            <person name="Salamov A."/>
            <person name="Schmutz J."/>
            <person name="Weeks D."/>
            <person name="Yamada T."/>
            <person name="Claverie J.M."/>
            <person name="Grigoriev I."/>
            <person name="Van Etten J."/>
            <person name="Lomsadze A."/>
            <person name="Borodovsky M."/>
        </authorList>
    </citation>
    <scope>NUCLEOTIDE SEQUENCE [LARGE SCALE GENOMIC DNA]</scope>
    <source>
        <strain evidence="2 3">C-169</strain>
    </source>
</reference>